<dbReference type="InterPro" id="IPR040079">
    <property type="entry name" value="Glutathione_S-Trfase"/>
</dbReference>
<dbReference type="InterPro" id="IPR036249">
    <property type="entry name" value="Thioredoxin-like_sf"/>
</dbReference>
<dbReference type="InterPro" id="IPR034347">
    <property type="entry name" value="GST_Phi_C"/>
</dbReference>
<dbReference type="CDD" id="cd03053">
    <property type="entry name" value="GST_N_Phi"/>
    <property type="match status" value="1"/>
</dbReference>
<dbReference type="PROSITE" id="PS50405">
    <property type="entry name" value="GST_CTER"/>
    <property type="match status" value="1"/>
</dbReference>
<evidence type="ECO:0000256" key="3">
    <source>
        <dbReference type="ARBA" id="ARBA00022679"/>
    </source>
</evidence>
<dbReference type="AlphaFoldDB" id="A0A9D4ZHU9"/>
<dbReference type="InterPro" id="IPR036282">
    <property type="entry name" value="Glutathione-S-Trfase_C_sf"/>
</dbReference>
<evidence type="ECO:0000256" key="4">
    <source>
        <dbReference type="ARBA" id="ARBA00047960"/>
    </source>
</evidence>
<dbReference type="GO" id="GO:0043295">
    <property type="term" value="F:glutathione binding"/>
    <property type="evidence" value="ECO:0007669"/>
    <property type="project" value="TreeGrafter"/>
</dbReference>
<dbReference type="SFLD" id="SFLDG00358">
    <property type="entry name" value="Main_(cytGST)"/>
    <property type="match status" value="1"/>
</dbReference>
<dbReference type="Pfam" id="PF00043">
    <property type="entry name" value="GST_C"/>
    <property type="match status" value="1"/>
</dbReference>
<dbReference type="Pfam" id="PF02798">
    <property type="entry name" value="GST_N"/>
    <property type="match status" value="1"/>
</dbReference>
<organism evidence="7 8">
    <name type="scientific">Adiantum capillus-veneris</name>
    <name type="common">Maidenhair fern</name>
    <dbReference type="NCBI Taxonomy" id="13818"/>
    <lineage>
        <taxon>Eukaryota</taxon>
        <taxon>Viridiplantae</taxon>
        <taxon>Streptophyta</taxon>
        <taxon>Embryophyta</taxon>
        <taxon>Tracheophyta</taxon>
        <taxon>Polypodiopsida</taxon>
        <taxon>Polypodiidae</taxon>
        <taxon>Polypodiales</taxon>
        <taxon>Pteridineae</taxon>
        <taxon>Pteridaceae</taxon>
        <taxon>Vittarioideae</taxon>
        <taxon>Adiantum</taxon>
    </lineage>
</organism>
<evidence type="ECO:0000313" key="7">
    <source>
        <dbReference type="EMBL" id="KAI5073615.1"/>
    </source>
</evidence>
<evidence type="ECO:0000259" key="6">
    <source>
        <dbReference type="PROSITE" id="PS50405"/>
    </source>
</evidence>
<dbReference type="SFLD" id="SFLDS00019">
    <property type="entry name" value="Glutathione_Transferase_(cytos"/>
    <property type="match status" value="1"/>
</dbReference>
<name>A0A9D4ZHU9_ADICA</name>
<dbReference type="SFLD" id="SFLDG01154">
    <property type="entry name" value="Main.5:_Phi-like"/>
    <property type="match status" value="1"/>
</dbReference>
<dbReference type="GO" id="GO:0006749">
    <property type="term" value="P:glutathione metabolic process"/>
    <property type="evidence" value="ECO:0007669"/>
    <property type="project" value="TreeGrafter"/>
</dbReference>
<dbReference type="CDD" id="cd03187">
    <property type="entry name" value="GST_C_Phi"/>
    <property type="match status" value="1"/>
</dbReference>
<dbReference type="Gene3D" id="3.40.30.10">
    <property type="entry name" value="Glutaredoxin"/>
    <property type="match status" value="1"/>
</dbReference>
<accession>A0A9D4ZHU9</accession>
<dbReference type="EMBL" id="JABFUD020000011">
    <property type="protein sequence ID" value="KAI5073615.1"/>
    <property type="molecule type" value="Genomic_DNA"/>
</dbReference>
<feature type="domain" description="GST C-terminal" evidence="6">
    <location>
        <begin position="90"/>
        <end position="216"/>
    </location>
</feature>
<dbReference type="Gene3D" id="1.20.1050.10">
    <property type="match status" value="1"/>
</dbReference>
<comment type="similarity">
    <text evidence="1">Belongs to the GST superfamily. Phi family.</text>
</comment>
<dbReference type="PANTHER" id="PTHR43900:SF3">
    <property type="entry name" value="GLUTATHIONE S-TRANSFERASE RHO"/>
    <property type="match status" value="1"/>
</dbReference>
<dbReference type="PANTHER" id="PTHR43900">
    <property type="entry name" value="GLUTATHIONE S-TRANSFERASE RHO"/>
    <property type="match status" value="1"/>
</dbReference>
<proteinExistence type="inferred from homology"/>
<evidence type="ECO:0000256" key="2">
    <source>
        <dbReference type="ARBA" id="ARBA00012452"/>
    </source>
</evidence>
<keyword evidence="3" id="KW-0808">Transferase</keyword>
<sequence length="216" mass="24391">MAPLKIHGIAMSTCTGRVMATAFEKDAPFELQPVDLFSGAHKKPDFLALQPFGVIPVLQDENLTIFESRAIARYIANKYEGQGTPLYGETLQDKAKVDQWLEVESQNYNPPISTIVGQLVFRPMRGEPTEESVVSDNIAKLEKVLDIYEEHLAKNEYLAGDFFSLADLSHLPYTHYLINLAKKGDVITSRKHVNAWWEKISSRPSWQEVIQLASKK</sequence>
<keyword evidence="8" id="KW-1185">Reference proteome</keyword>
<feature type="domain" description="GST N-terminal" evidence="5">
    <location>
        <begin position="2"/>
        <end position="83"/>
    </location>
</feature>
<reference evidence="7" key="1">
    <citation type="submission" date="2021-01" db="EMBL/GenBank/DDBJ databases">
        <title>Adiantum capillus-veneris genome.</title>
        <authorList>
            <person name="Fang Y."/>
            <person name="Liao Q."/>
        </authorList>
    </citation>
    <scope>NUCLEOTIDE SEQUENCE</scope>
    <source>
        <strain evidence="7">H3</strain>
        <tissue evidence="7">Leaf</tissue>
    </source>
</reference>
<dbReference type="Proteomes" id="UP000886520">
    <property type="component" value="Chromosome 11"/>
</dbReference>
<dbReference type="PROSITE" id="PS50404">
    <property type="entry name" value="GST_NTER"/>
    <property type="match status" value="1"/>
</dbReference>
<comment type="catalytic activity">
    <reaction evidence="4">
        <text>RX + glutathione = an S-substituted glutathione + a halide anion + H(+)</text>
        <dbReference type="Rhea" id="RHEA:16437"/>
        <dbReference type="ChEBI" id="CHEBI:15378"/>
        <dbReference type="ChEBI" id="CHEBI:16042"/>
        <dbReference type="ChEBI" id="CHEBI:17792"/>
        <dbReference type="ChEBI" id="CHEBI:57925"/>
        <dbReference type="ChEBI" id="CHEBI:90779"/>
        <dbReference type="EC" id="2.5.1.18"/>
    </reaction>
</comment>
<comment type="caution">
    <text evidence="7">The sequence shown here is derived from an EMBL/GenBank/DDBJ whole genome shotgun (WGS) entry which is preliminary data.</text>
</comment>
<evidence type="ECO:0000256" key="1">
    <source>
        <dbReference type="ARBA" id="ARBA00010128"/>
    </source>
</evidence>
<dbReference type="GO" id="GO:0005737">
    <property type="term" value="C:cytoplasm"/>
    <property type="evidence" value="ECO:0007669"/>
    <property type="project" value="TreeGrafter"/>
</dbReference>
<dbReference type="OrthoDB" id="422574at2759"/>
<dbReference type="FunFam" id="1.20.1050.10:FF:000004">
    <property type="entry name" value="Glutathione S-transferase F2"/>
    <property type="match status" value="1"/>
</dbReference>
<gene>
    <name evidence="7" type="ORF">GOP47_0011628</name>
</gene>
<dbReference type="FunFam" id="3.40.30.10:FF:000016">
    <property type="entry name" value="Glutathione S-transferase F2"/>
    <property type="match status" value="1"/>
</dbReference>
<dbReference type="InterPro" id="IPR010987">
    <property type="entry name" value="Glutathione-S-Trfase_C-like"/>
</dbReference>
<protein>
    <recommendedName>
        <fullName evidence="2">glutathione transferase</fullName>
        <ecNumber evidence="2">2.5.1.18</ecNumber>
    </recommendedName>
</protein>
<dbReference type="GO" id="GO:0009636">
    <property type="term" value="P:response to toxic substance"/>
    <property type="evidence" value="ECO:0007669"/>
    <property type="project" value="UniProtKB-ARBA"/>
</dbReference>
<dbReference type="InterPro" id="IPR004045">
    <property type="entry name" value="Glutathione_S-Trfase_N"/>
</dbReference>
<dbReference type="EC" id="2.5.1.18" evidence="2"/>
<evidence type="ECO:0000259" key="5">
    <source>
        <dbReference type="PROSITE" id="PS50404"/>
    </source>
</evidence>
<dbReference type="InterPro" id="IPR004046">
    <property type="entry name" value="GST_C"/>
</dbReference>
<evidence type="ECO:0000313" key="8">
    <source>
        <dbReference type="Proteomes" id="UP000886520"/>
    </source>
</evidence>
<dbReference type="GO" id="GO:0004364">
    <property type="term" value="F:glutathione transferase activity"/>
    <property type="evidence" value="ECO:0007669"/>
    <property type="project" value="UniProtKB-EC"/>
</dbReference>
<dbReference type="SUPFAM" id="SSF52833">
    <property type="entry name" value="Thioredoxin-like"/>
    <property type="match status" value="1"/>
</dbReference>
<dbReference type="SUPFAM" id="SSF47616">
    <property type="entry name" value="GST C-terminal domain-like"/>
    <property type="match status" value="1"/>
</dbReference>